<dbReference type="PANTHER" id="PTHR30469:SF15">
    <property type="entry name" value="HLYD FAMILY OF SECRETION PROTEINS"/>
    <property type="match status" value="1"/>
</dbReference>
<dbReference type="NCBIfam" id="TIGR01730">
    <property type="entry name" value="RND_mfp"/>
    <property type="match status" value="1"/>
</dbReference>
<reference evidence="4" key="1">
    <citation type="submission" date="2019-02" db="EMBL/GenBank/DDBJ databases">
        <authorList>
            <person name="Gruber-Vodicka R. H."/>
            <person name="Seah K. B. B."/>
        </authorList>
    </citation>
    <scope>NUCLEOTIDE SEQUENCE</scope>
    <source>
        <strain evidence="4">BECK_S127</strain>
        <strain evidence="3">BECK_S1320</strain>
        <strain evidence="2">BECK_S1321</strain>
    </source>
</reference>
<dbReference type="Gene3D" id="1.10.287.470">
    <property type="entry name" value="Helix hairpin bin"/>
    <property type="match status" value="1"/>
</dbReference>
<evidence type="ECO:0000313" key="2">
    <source>
        <dbReference type="EMBL" id="VFK41922.1"/>
    </source>
</evidence>
<dbReference type="EMBL" id="CAADFR010000108">
    <property type="protein sequence ID" value="VFK41922.1"/>
    <property type="molecule type" value="Genomic_DNA"/>
</dbReference>
<dbReference type="Gene3D" id="2.40.50.100">
    <property type="match status" value="1"/>
</dbReference>
<dbReference type="SUPFAM" id="SSF111369">
    <property type="entry name" value="HlyD-like secretion proteins"/>
    <property type="match status" value="1"/>
</dbReference>
<dbReference type="GO" id="GO:1990281">
    <property type="term" value="C:efflux pump complex"/>
    <property type="evidence" value="ECO:0007669"/>
    <property type="project" value="TreeGrafter"/>
</dbReference>
<evidence type="ECO:0000313" key="4">
    <source>
        <dbReference type="EMBL" id="VFK80684.1"/>
    </source>
</evidence>
<organism evidence="4">
    <name type="scientific">Candidatus Kentrum sp. SD</name>
    <dbReference type="NCBI Taxonomy" id="2126332"/>
    <lineage>
        <taxon>Bacteria</taxon>
        <taxon>Pseudomonadati</taxon>
        <taxon>Pseudomonadota</taxon>
        <taxon>Gammaproteobacteria</taxon>
        <taxon>Candidatus Kentrum</taxon>
    </lineage>
</organism>
<dbReference type="PANTHER" id="PTHR30469">
    <property type="entry name" value="MULTIDRUG RESISTANCE PROTEIN MDTA"/>
    <property type="match status" value="1"/>
</dbReference>
<dbReference type="GO" id="GO:0015562">
    <property type="term" value="F:efflux transmembrane transporter activity"/>
    <property type="evidence" value="ECO:0007669"/>
    <property type="project" value="TreeGrafter"/>
</dbReference>
<dbReference type="InterPro" id="IPR006143">
    <property type="entry name" value="RND_pump_MFP"/>
</dbReference>
<dbReference type="Gene3D" id="2.40.30.170">
    <property type="match status" value="1"/>
</dbReference>
<sequence>MVAILTVLISVARAAPLTHAPTLSSSPASEIHAQLNPRHETVLSSELPAKIQRIFVRDGERFEKKQELARLDCTLERARLIKMKATLAGAKKVAQIQKRLLELNSTGRLEEALARIEVDKARADIKAQSITLSKCTVSAPFSGRVVEVKAKEHQFVRAGEALMEILDDSSLDIDFIVSSDWLRWLKVGQEFSILINETKRNYPGKVIRLGAKVDPVSQLIKVMGKISGRFPELMPGMSGKVVISPPR</sequence>
<dbReference type="AlphaFoldDB" id="A0A451BQX4"/>
<protein>
    <submittedName>
        <fullName evidence="4">RND family efflux transporter, MFP subunit</fullName>
    </submittedName>
</protein>
<name>A0A451BQX4_9GAMM</name>
<dbReference type="EMBL" id="CAADHB010000141">
    <property type="protein sequence ID" value="VFK80684.1"/>
    <property type="molecule type" value="Genomic_DNA"/>
</dbReference>
<gene>
    <name evidence="4" type="ORF">BECKSD772D_GA0070982_11418</name>
    <name evidence="3" type="ORF">BECKSD772E_GA0070983_11073</name>
    <name evidence="2" type="ORF">BECKSD772F_GA0070984_110811</name>
</gene>
<accession>A0A451BQX4</accession>
<evidence type="ECO:0000313" key="3">
    <source>
        <dbReference type="EMBL" id="VFK47838.1"/>
    </source>
</evidence>
<comment type="similarity">
    <text evidence="1">Belongs to the membrane fusion protein (MFP) (TC 8.A.1) family.</text>
</comment>
<proteinExistence type="inferred from homology"/>
<dbReference type="EMBL" id="CAADFU010000107">
    <property type="protein sequence ID" value="VFK47838.1"/>
    <property type="molecule type" value="Genomic_DNA"/>
</dbReference>
<evidence type="ECO:0000256" key="1">
    <source>
        <dbReference type="ARBA" id="ARBA00009477"/>
    </source>
</evidence>